<dbReference type="PANTHER" id="PTHR43537:SF47">
    <property type="entry name" value="REGULATORY PROTEIN GNTR HTH"/>
    <property type="match status" value="1"/>
</dbReference>
<dbReference type="InterPro" id="IPR036388">
    <property type="entry name" value="WH-like_DNA-bd_sf"/>
</dbReference>
<sequence length="238" mass="26448">MATLNRNTIDRVQDGRRSTRIAQVTDELRRRIAAGEWAVGDRIPTEPELVELLDASRNTLREAVGALVHAGVLERRQGSGTYVLAVDEQEVALGDYFSSARRRDLIELREALDVTAADLAARRRDEDDIAMLRELLARRNDLWDRPAATSADERDEIVDADAQLHRAIVVASHNEIYLEFYDLLLPALRRTIAERPVGASSSYEEQHTALVEAVIDGDPLRAAGAAQEVLDCVRDAEG</sequence>
<dbReference type="InterPro" id="IPR000524">
    <property type="entry name" value="Tscrpt_reg_HTH_GntR"/>
</dbReference>
<evidence type="ECO:0000259" key="4">
    <source>
        <dbReference type="PROSITE" id="PS50949"/>
    </source>
</evidence>
<evidence type="ECO:0000256" key="1">
    <source>
        <dbReference type="ARBA" id="ARBA00023015"/>
    </source>
</evidence>
<evidence type="ECO:0000256" key="3">
    <source>
        <dbReference type="ARBA" id="ARBA00023163"/>
    </source>
</evidence>
<dbReference type="PROSITE" id="PS50949">
    <property type="entry name" value="HTH_GNTR"/>
    <property type="match status" value="1"/>
</dbReference>
<gene>
    <name evidence="5" type="ORF">GOARA_057_00390</name>
</gene>
<dbReference type="SMART" id="SM00345">
    <property type="entry name" value="HTH_GNTR"/>
    <property type="match status" value="1"/>
</dbReference>
<dbReference type="InterPro" id="IPR011711">
    <property type="entry name" value="GntR_C"/>
</dbReference>
<dbReference type="Gene3D" id="1.10.10.10">
    <property type="entry name" value="Winged helix-like DNA-binding domain superfamily/Winged helix DNA-binding domain"/>
    <property type="match status" value="1"/>
</dbReference>
<dbReference type="STRING" id="1073574.GOARA_057_00390"/>
<keyword evidence="3" id="KW-0804">Transcription</keyword>
<proteinExistence type="predicted"/>
<dbReference type="InterPro" id="IPR008920">
    <property type="entry name" value="TF_FadR/GntR_C"/>
</dbReference>
<dbReference type="GO" id="GO:0003700">
    <property type="term" value="F:DNA-binding transcription factor activity"/>
    <property type="evidence" value="ECO:0007669"/>
    <property type="project" value="InterPro"/>
</dbReference>
<dbReference type="Proteomes" id="UP000035088">
    <property type="component" value="Unassembled WGS sequence"/>
</dbReference>
<reference evidence="5 6" key="1">
    <citation type="submission" date="2011-11" db="EMBL/GenBank/DDBJ databases">
        <title>Whole genome shotgun sequence of Gordonia araii NBRC 100433.</title>
        <authorList>
            <person name="Yoshida Y."/>
            <person name="Hosoyama A."/>
            <person name="Tsuchikane K."/>
            <person name="Katsumata H."/>
            <person name="Yamazaki S."/>
            <person name="Fujita N."/>
        </authorList>
    </citation>
    <scope>NUCLEOTIDE SEQUENCE [LARGE SCALE GENOMIC DNA]</scope>
    <source>
        <strain evidence="5 6">NBRC 100433</strain>
    </source>
</reference>
<dbReference type="GO" id="GO:0003677">
    <property type="term" value="F:DNA binding"/>
    <property type="evidence" value="ECO:0007669"/>
    <property type="project" value="UniProtKB-KW"/>
</dbReference>
<accession>G7H3U0</accession>
<evidence type="ECO:0000313" key="6">
    <source>
        <dbReference type="Proteomes" id="UP000035088"/>
    </source>
</evidence>
<dbReference type="Pfam" id="PF00392">
    <property type="entry name" value="GntR"/>
    <property type="match status" value="1"/>
</dbReference>
<keyword evidence="6" id="KW-1185">Reference proteome</keyword>
<dbReference type="SUPFAM" id="SSF48008">
    <property type="entry name" value="GntR ligand-binding domain-like"/>
    <property type="match status" value="1"/>
</dbReference>
<dbReference type="OrthoDB" id="5450856at2"/>
<comment type="caution">
    <text evidence="5">The sequence shown here is derived from an EMBL/GenBank/DDBJ whole genome shotgun (WGS) entry which is preliminary data.</text>
</comment>
<keyword evidence="2" id="KW-0238">DNA-binding</keyword>
<dbReference type="Gene3D" id="1.20.120.530">
    <property type="entry name" value="GntR ligand-binding domain-like"/>
    <property type="match status" value="1"/>
</dbReference>
<dbReference type="AlphaFoldDB" id="G7H3U0"/>
<feature type="domain" description="HTH gntR-type" evidence="4">
    <location>
        <begin position="18"/>
        <end position="86"/>
    </location>
</feature>
<evidence type="ECO:0000256" key="2">
    <source>
        <dbReference type="ARBA" id="ARBA00023125"/>
    </source>
</evidence>
<dbReference type="RefSeq" id="WP_007322590.1">
    <property type="nucleotide sequence ID" value="NZ_BAEE01000057.1"/>
</dbReference>
<name>G7H3U0_9ACTN</name>
<keyword evidence="1" id="KW-0805">Transcription regulation</keyword>
<dbReference type="PRINTS" id="PR00035">
    <property type="entry name" value="HTHGNTR"/>
</dbReference>
<evidence type="ECO:0000313" key="5">
    <source>
        <dbReference type="EMBL" id="GAB10515.1"/>
    </source>
</evidence>
<dbReference type="CDD" id="cd07377">
    <property type="entry name" value="WHTH_GntR"/>
    <property type="match status" value="1"/>
</dbReference>
<dbReference type="EMBL" id="BAEE01000057">
    <property type="protein sequence ID" value="GAB10515.1"/>
    <property type="molecule type" value="Genomic_DNA"/>
</dbReference>
<dbReference type="Pfam" id="PF07729">
    <property type="entry name" value="FCD"/>
    <property type="match status" value="1"/>
</dbReference>
<dbReference type="PANTHER" id="PTHR43537">
    <property type="entry name" value="TRANSCRIPTIONAL REGULATOR, GNTR FAMILY"/>
    <property type="match status" value="1"/>
</dbReference>
<dbReference type="InterPro" id="IPR036390">
    <property type="entry name" value="WH_DNA-bd_sf"/>
</dbReference>
<protein>
    <submittedName>
        <fullName evidence="5">Putative GntR family transcriptional regulator</fullName>
    </submittedName>
</protein>
<dbReference type="SUPFAM" id="SSF46785">
    <property type="entry name" value="Winged helix' DNA-binding domain"/>
    <property type="match status" value="1"/>
</dbReference>
<dbReference type="SMART" id="SM00895">
    <property type="entry name" value="FCD"/>
    <property type="match status" value="1"/>
</dbReference>
<organism evidence="5 6">
    <name type="scientific">Gordonia araii NBRC 100433</name>
    <dbReference type="NCBI Taxonomy" id="1073574"/>
    <lineage>
        <taxon>Bacteria</taxon>
        <taxon>Bacillati</taxon>
        <taxon>Actinomycetota</taxon>
        <taxon>Actinomycetes</taxon>
        <taxon>Mycobacteriales</taxon>
        <taxon>Gordoniaceae</taxon>
        <taxon>Gordonia</taxon>
    </lineage>
</organism>